<dbReference type="EMBL" id="WHUW01000001">
    <property type="protein sequence ID" value="KAF8452301.1"/>
    <property type="molecule type" value="Genomic_DNA"/>
</dbReference>
<reference evidence="1" key="1">
    <citation type="submission" date="2019-10" db="EMBL/GenBank/DDBJ databases">
        <authorList>
            <consortium name="DOE Joint Genome Institute"/>
            <person name="Kuo A."/>
            <person name="Miyauchi S."/>
            <person name="Kiss E."/>
            <person name="Drula E."/>
            <person name="Kohler A."/>
            <person name="Sanchez-Garcia M."/>
            <person name="Andreopoulos B."/>
            <person name="Barry K.W."/>
            <person name="Bonito G."/>
            <person name="Buee M."/>
            <person name="Carver A."/>
            <person name="Chen C."/>
            <person name="Cichocki N."/>
            <person name="Clum A."/>
            <person name="Culley D."/>
            <person name="Crous P.W."/>
            <person name="Fauchery L."/>
            <person name="Girlanda M."/>
            <person name="Hayes R."/>
            <person name="Keri Z."/>
            <person name="LaButti K."/>
            <person name="Lipzen A."/>
            <person name="Lombard V."/>
            <person name="Magnuson J."/>
            <person name="Maillard F."/>
            <person name="Morin E."/>
            <person name="Murat C."/>
            <person name="Nolan M."/>
            <person name="Ohm R."/>
            <person name="Pangilinan J."/>
            <person name="Pereira M."/>
            <person name="Perotto S."/>
            <person name="Peter M."/>
            <person name="Riley R."/>
            <person name="Sitrit Y."/>
            <person name="Stielow B."/>
            <person name="Szollosi G."/>
            <person name="Zifcakova L."/>
            <person name="Stursova M."/>
            <person name="Spatafora J.W."/>
            <person name="Tedersoo L."/>
            <person name="Vaario L.-M."/>
            <person name="Yamada A."/>
            <person name="Yan M."/>
            <person name="Wang P."/>
            <person name="Xu J."/>
            <person name="Bruns T."/>
            <person name="Baldrian P."/>
            <person name="Vilgalys R."/>
            <person name="Henrissat B."/>
            <person name="Grigoriev I.V."/>
            <person name="Hibbett D."/>
            <person name="Nagy L.G."/>
            <person name="Martin F.M."/>
        </authorList>
    </citation>
    <scope>NUCLEOTIDE SEQUENCE</scope>
    <source>
        <strain evidence="1">BED1</strain>
    </source>
</reference>
<sequence length="159" mass="18591">TKVFIPNTLARWPWPRRINPHYDAVKKESAAWTTSFGAFSPKAQHAFNRCDFKHVRACCDLMNLFFVIDEYSDVSVPSEVQRQKDAIMDALRNPHMPRPKGEWIGGEVARQFWELTTQNASEQSEKRFIKTFEEYLEAVVQQAVDRNGHRIRDIKSYIC</sequence>
<evidence type="ECO:0000313" key="2">
    <source>
        <dbReference type="Proteomes" id="UP001194468"/>
    </source>
</evidence>
<evidence type="ECO:0000313" key="1">
    <source>
        <dbReference type="EMBL" id="KAF8452301.1"/>
    </source>
</evidence>
<reference evidence="1" key="2">
    <citation type="journal article" date="2020" name="Nat. Commun.">
        <title>Large-scale genome sequencing of mycorrhizal fungi provides insights into the early evolution of symbiotic traits.</title>
        <authorList>
            <person name="Miyauchi S."/>
            <person name="Kiss E."/>
            <person name="Kuo A."/>
            <person name="Drula E."/>
            <person name="Kohler A."/>
            <person name="Sanchez-Garcia M."/>
            <person name="Morin E."/>
            <person name="Andreopoulos B."/>
            <person name="Barry K.W."/>
            <person name="Bonito G."/>
            <person name="Buee M."/>
            <person name="Carver A."/>
            <person name="Chen C."/>
            <person name="Cichocki N."/>
            <person name="Clum A."/>
            <person name="Culley D."/>
            <person name="Crous P.W."/>
            <person name="Fauchery L."/>
            <person name="Girlanda M."/>
            <person name="Hayes R.D."/>
            <person name="Keri Z."/>
            <person name="LaButti K."/>
            <person name="Lipzen A."/>
            <person name="Lombard V."/>
            <person name="Magnuson J."/>
            <person name="Maillard F."/>
            <person name="Murat C."/>
            <person name="Nolan M."/>
            <person name="Ohm R.A."/>
            <person name="Pangilinan J."/>
            <person name="Pereira M.F."/>
            <person name="Perotto S."/>
            <person name="Peter M."/>
            <person name="Pfister S."/>
            <person name="Riley R."/>
            <person name="Sitrit Y."/>
            <person name="Stielow J.B."/>
            <person name="Szollosi G."/>
            <person name="Zifcakova L."/>
            <person name="Stursova M."/>
            <person name="Spatafora J.W."/>
            <person name="Tedersoo L."/>
            <person name="Vaario L.M."/>
            <person name="Yamada A."/>
            <person name="Yan M."/>
            <person name="Wang P."/>
            <person name="Xu J."/>
            <person name="Bruns T."/>
            <person name="Baldrian P."/>
            <person name="Vilgalys R."/>
            <person name="Dunand C."/>
            <person name="Henrissat B."/>
            <person name="Grigoriev I.V."/>
            <person name="Hibbett D."/>
            <person name="Nagy L.G."/>
            <person name="Martin F.M."/>
        </authorList>
    </citation>
    <scope>NUCLEOTIDE SEQUENCE</scope>
    <source>
        <strain evidence="1">BED1</strain>
    </source>
</reference>
<dbReference type="InterPro" id="IPR008949">
    <property type="entry name" value="Isoprenoid_synthase_dom_sf"/>
</dbReference>
<dbReference type="Proteomes" id="UP001194468">
    <property type="component" value="Unassembled WGS sequence"/>
</dbReference>
<dbReference type="Gene3D" id="1.10.600.10">
    <property type="entry name" value="Farnesyl Diphosphate Synthase"/>
    <property type="match status" value="1"/>
</dbReference>
<dbReference type="Pfam" id="PF19086">
    <property type="entry name" value="Terpene_syn_C_2"/>
    <property type="match status" value="1"/>
</dbReference>
<dbReference type="AlphaFoldDB" id="A0AAD4GM38"/>
<name>A0AAD4GM38_BOLED</name>
<keyword evidence="2" id="KW-1185">Reference proteome</keyword>
<proteinExistence type="predicted"/>
<organism evidence="1 2">
    <name type="scientific">Boletus edulis BED1</name>
    <dbReference type="NCBI Taxonomy" id="1328754"/>
    <lineage>
        <taxon>Eukaryota</taxon>
        <taxon>Fungi</taxon>
        <taxon>Dikarya</taxon>
        <taxon>Basidiomycota</taxon>
        <taxon>Agaricomycotina</taxon>
        <taxon>Agaricomycetes</taxon>
        <taxon>Agaricomycetidae</taxon>
        <taxon>Boletales</taxon>
        <taxon>Boletineae</taxon>
        <taxon>Boletaceae</taxon>
        <taxon>Boletoideae</taxon>
        <taxon>Boletus</taxon>
    </lineage>
</organism>
<gene>
    <name evidence="1" type="ORF">L210DRAFT_3384514</name>
</gene>
<protein>
    <recommendedName>
        <fullName evidence="3">Terpenoid synthase</fullName>
    </recommendedName>
</protein>
<dbReference type="SUPFAM" id="SSF48576">
    <property type="entry name" value="Terpenoid synthases"/>
    <property type="match status" value="1"/>
</dbReference>
<comment type="caution">
    <text evidence="1">The sequence shown here is derived from an EMBL/GenBank/DDBJ whole genome shotgun (WGS) entry which is preliminary data.</text>
</comment>
<accession>A0AAD4GM38</accession>
<feature type="non-terminal residue" evidence="1">
    <location>
        <position position="1"/>
    </location>
</feature>
<evidence type="ECO:0008006" key="3">
    <source>
        <dbReference type="Google" id="ProtNLM"/>
    </source>
</evidence>